<keyword evidence="8" id="KW-1185">Reference proteome</keyword>
<dbReference type="PANTHER" id="PTHR43133:SF46">
    <property type="entry name" value="RNA POLYMERASE SIGMA-70 FACTOR ECF SUBFAMILY"/>
    <property type="match status" value="1"/>
</dbReference>
<dbReference type="Pfam" id="PF08281">
    <property type="entry name" value="Sigma70_r4_2"/>
    <property type="match status" value="1"/>
</dbReference>
<name>A0ABR6ERM3_9SPHI</name>
<dbReference type="InterPro" id="IPR039425">
    <property type="entry name" value="RNA_pol_sigma-70-like"/>
</dbReference>
<feature type="domain" description="RNA polymerase sigma-70 region 2" evidence="5">
    <location>
        <begin position="26"/>
        <end position="91"/>
    </location>
</feature>
<evidence type="ECO:0000313" key="8">
    <source>
        <dbReference type="Proteomes" id="UP000636110"/>
    </source>
</evidence>
<keyword evidence="2" id="KW-0805">Transcription regulation</keyword>
<protein>
    <submittedName>
        <fullName evidence="7">RNA polymerase sigma-70 factor</fullName>
    </submittedName>
</protein>
<dbReference type="Proteomes" id="UP000636110">
    <property type="component" value="Unassembled WGS sequence"/>
</dbReference>
<evidence type="ECO:0000259" key="6">
    <source>
        <dbReference type="Pfam" id="PF08281"/>
    </source>
</evidence>
<dbReference type="SUPFAM" id="SSF88946">
    <property type="entry name" value="Sigma2 domain of RNA polymerase sigma factors"/>
    <property type="match status" value="1"/>
</dbReference>
<dbReference type="PANTHER" id="PTHR43133">
    <property type="entry name" value="RNA POLYMERASE ECF-TYPE SIGMA FACTO"/>
    <property type="match status" value="1"/>
</dbReference>
<evidence type="ECO:0000256" key="1">
    <source>
        <dbReference type="ARBA" id="ARBA00010641"/>
    </source>
</evidence>
<dbReference type="EMBL" id="WNXC01000001">
    <property type="protein sequence ID" value="MBB2147909.1"/>
    <property type="molecule type" value="Genomic_DNA"/>
</dbReference>
<organism evidence="7 8">
    <name type="scientific">Pedobacter gandavensis</name>
    <dbReference type="NCBI Taxonomy" id="2679963"/>
    <lineage>
        <taxon>Bacteria</taxon>
        <taxon>Pseudomonadati</taxon>
        <taxon>Bacteroidota</taxon>
        <taxon>Sphingobacteriia</taxon>
        <taxon>Sphingobacteriales</taxon>
        <taxon>Sphingobacteriaceae</taxon>
        <taxon>Pedobacter</taxon>
    </lineage>
</organism>
<dbReference type="SUPFAM" id="SSF88659">
    <property type="entry name" value="Sigma3 and sigma4 domains of RNA polymerase sigma factors"/>
    <property type="match status" value="1"/>
</dbReference>
<evidence type="ECO:0000259" key="5">
    <source>
        <dbReference type="Pfam" id="PF04542"/>
    </source>
</evidence>
<dbReference type="RefSeq" id="WP_182953343.1">
    <property type="nucleotide sequence ID" value="NZ_WNXC01000001.1"/>
</dbReference>
<dbReference type="Gene3D" id="1.10.10.10">
    <property type="entry name" value="Winged helix-like DNA-binding domain superfamily/Winged helix DNA-binding domain"/>
    <property type="match status" value="1"/>
</dbReference>
<dbReference type="Pfam" id="PF04542">
    <property type="entry name" value="Sigma70_r2"/>
    <property type="match status" value="1"/>
</dbReference>
<feature type="domain" description="RNA polymerase sigma factor 70 region 4 type 2" evidence="6">
    <location>
        <begin position="126"/>
        <end position="175"/>
    </location>
</feature>
<sequence length="223" mass="26236">MTRRLPSDQELWGAIQQDNSKAFDLLFERYWEKIYSTCYGYLKNEEACKEIVHNIFLDIWQKRETLEVISFKHYLTSAARYQVYKVIRKEKLNPIQLIEDYSLVPHLDWVRNQGEEKMRDEEIGRNLEEVLNTLPKRCKEVFVLSRMKNFTNDEIACKLGISKRSVENQLTQALKVLRLALKGALYAFIFIHFQQATVHSGTRQSSQIHHPASIGSIYLHSNI</sequence>
<dbReference type="InterPro" id="IPR013325">
    <property type="entry name" value="RNA_pol_sigma_r2"/>
</dbReference>
<keyword evidence="4" id="KW-0804">Transcription</keyword>
<evidence type="ECO:0000256" key="3">
    <source>
        <dbReference type="ARBA" id="ARBA00023082"/>
    </source>
</evidence>
<keyword evidence="3" id="KW-0731">Sigma factor</keyword>
<dbReference type="NCBIfam" id="TIGR02985">
    <property type="entry name" value="Sig70_bacteroi1"/>
    <property type="match status" value="1"/>
</dbReference>
<evidence type="ECO:0000256" key="4">
    <source>
        <dbReference type="ARBA" id="ARBA00023163"/>
    </source>
</evidence>
<reference evidence="7 8" key="1">
    <citation type="submission" date="2019-11" db="EMBL/GenBank/DDBJ databases">
        <title>Description of Pedobacter sp. LMG 31462T.</title>
        <authorList>
            <person name="Carlier A."/>
            <person name="Qi S."/>
            <person name="Vandamme P."/>
        </authorList>
    </citation>
    <scope>NUCLEOTIDE SEQUENCE [LARGE SCALE GENOMIC DNA]</scope>
    <source>
        <strain evidence="7 8">LMG 31462</strain>
    </source>
</reference>
<dbReference type="NCBIfam" id="TIGR02937">
    <property type="entry name" value="sigma70-ECF"/>
    <property type="match status" value="1"/>
</dbReference>
<dbReference type="InterPro" id="IPR014327">
    <property type="entry name" value="RNA_pol_sigma70_bacteroid"/>
</dbReference>
<dbReference type="InterPro" id="IPR007627">
    <property type="entry name" value="RNA_pol_sigma70_r2"/>
</dbReference>
<dbReference type="InterPro" id="IPR013249">
    <property type="entry name" value="RNA_pol_sigma70_r4_t2"/>
</dbReference>
<proteinExistence type="inferred from homology"/>
<dbReference type="InterPro" id="IPR013324">
    <property type="entry name" value="RNA_pol_sigma_r3/r4-like"/>
</dbReference>
<comment type="caution">
    <text evidence="7">The sequence shown here is derived from an EMBL/GenBank/DDBJ whole genome shotgun (WGS) entry which is preliminary data.</text>
</comment>
<dbReference type="Gene3D" id="1.10.1740.10">
    <property type="match status" value="1"/>
</dbReference>
<comment type="similarity">
    <text evidence="1">Belongs to the sigma-70 factor family. ECF subfamily.</text>
</comment>
<accession>A0ABR6ERM3</accession>
<dbReference type="InterPro" id="IPR036388">
    <property type="entry name" value="WH-like_DNA-bd_sf"/>
</dbReference>
<evidence type="ECO:0000256" key="2">
    <source>
        <dbReference type="ARBA" id="ARBA00023015"/>
    </source>
</evidence>
<evidence type="ECO:0000313" key="7">
    <source>
        <dbReference type="EMBL" id="MBB2147909.1"/>
    </source>
</evidence>
<dbReference type="InterPro" id="IPR014284">
    <property type="entry name" value="RNA_pol_sigma-70_dom"/>
</dbReference>
<gene>
    <name evidence="7" type="ORF">GM920_03185</name>
</gene>